<dbReference type="Proteomes" id="UP001637618">
    <property type="component" value="Unassembled WGS sequence"/>
</dbReference>
<protein>
    <submittedName>
        <fullName evidence="1">Uncharacterized protein</fullName>
    </submittedName>
</protein>
<comment type="caution">
    <text evidence="1">The sequence shown here is derived from an EMBL/GenBank/DDBJ whole genome shotgun (WGS) entry which is preliminary data.</text>
</comment>
<dbReference type="EMBL" id="JAPEQY010000010">
    <property type="protein sequence ID" value="MFO2478683.1"/>
    <property type="molecule type" value="Genomic_DNA"/>
</dbReference>
<proteinExistence type="predicted"/>
<evidence type="ECO:0000313" key="1">
    <source>
        <dbReference type="EMBL" id="MFO2478683.1"/>
    </source>
</evidence>
<organism evidence="1 2">
    <name type="scientific">Pseudomonas imrae</name>
    <dbReference type="NCBI Taxonomy" id="2992837"/>
    <lineage>
        <taxon>Bacteria</taxon>
        <taxon>Pseudomonadati</taxon>
        <taxon>Pseudomonadota</taxon>
        <taxon>Gammaproteobacteria</taxon>
        <taxon>Pseudomonadales</taxon>
        <taxon>Pseudomonadaceae</taxon>
        <taxon>Pseudomonas</taxon>
    </lineage>
</organism>
<accession>A0ACC7PE99</accession>
<keyword evidence="2" id="KW-1185">Reference proteome</keyword>
<reference evidence="1" key="1">
    <citation type="submission" date="2022-11" db="EMBL/GenBank/DDBJ databases">
        <title>Draft genome sequences of strains of Pseudomonas imrae sp. nov.</title>
        <authorList>
            <person name="Salva Serra F."/>
            <person name="Nimje P."/>
            <person name="Moore E.R.B."/>
            <person name="Marathe N.P."/>
        </authorList>
    </citation>
    <scope>NUCLEOTIDE SEQUENCE</scope>
    <source>
        <strain evidence="1">15FMM2</strain>
    </source>
</reference>
<sequence length="647" mass="72802">MELDAQELSDFYDFFKKAEHLLARQTGSHEDYKLCRALKWQFRAASSEQKHQQLTETMSAALGYINTAGVRSNHRHIGYEYQLIPSRQLSAGPYLANDSHLGLTADMRLQDTRINSLLLKVKSTFPNVSKHKSTLGIGLLTSREYKSLKAYVETNSHSLSARASESRTSAAKYFTQITSVSNHLERNRLYANLSQSFVKESLAVNGLGDIAFSSFGSTPEAVEKQRGMVLSCGTRTAIECFEFLNFNTDIALNLTLAKKYRAMDIVDLYDRYPAMAERKLNARQHAGDDSAQLLRDMQQHRLSSSRRFTHQACLPVLPSELNDTLHEINRQSQALLERYVVRKLRSGVDEPTDKKLRELMAKNHDLLRPPALKTFTSSTHTRTATATARADLSDTAQASPGKGITIHFIHRHEDDPHLSGDYLEIHIDEVDAAKALKKALGCVLSGIGQQNFSWENLIGSITDSVLGTPNRRSSNILVKIKDHQPVILRTLHMTSKHSTVRLPEMASQLIDVEIESTRIKRHIQNEQLGCDSLDFILPIAYQLLGGDHGNRAWDTYVNAHENDIKALLDNIAEQNHGAVLTGEIETIRRINPQLCRDVEALLQQAKKAQDSPQDGHHAQAKIAFKHMLQTYLDTYYKAKVSEAWKLS</sequence>
<gene>
    <name evidence="1" type="ORF">OOJ96_14850</name>
</gene>
<evidence type="ECO:0000313" key="2">
    <source>
        <dbReference type="Proteomes" id="UP001637618"/>
    </source>
</evidence>
<name>A0ACC7PE99_9PSED</name>